<feature type="compositionally biased region" description="Polar residues" evidence="1">
    <location>
        <begin position="451"/>
        <end position="471"/>
    </location>
</feature>
<dbReference type="InterPro" id="IPR009060">
    <property type="entry name" value="UBA-like_sf"/>
</dbReference>
<accession>A0A4Y7LEZ6</accession>
<dbReference type="Gene3D" id="1.10.8.10">
    <property type="entry name" value="DNA helicase RuvA subunit, C-terminal domain"/>
    <property type="match status" value="1"/>
</dbReference>
<dbReference type="Gramene" id="RZC83210">
    <property type="protein sequence ID" value="RZC83210"/>
    <property type="gene ID" value="C5167_045993"/>
</dbReference>
<keyword evidence="4" id="KW-1185">Reference proteome</keyword>
<dbReference type="SUPFAM" id="SSF46934">
    <property type="entry name" value="UBA-like"/>
    <property type="match status" value="1"/>
</dbReference>
<dbReference type="SMART" id="SM00165">
    <property type="entry name" value="UBA"/>
    <property type="match status" value="2"/>
</dbReference>
<feature type="compositionally biased region" description="Basic residues" evidence="1">
    <location>
        <begin position="148"/>
        <end position="157"/>
    </location>
</feature>
<dbReference type="STRING" id="3469.A0A4Y7LEZ6"/>
<dbReference type="Pfam" id="PF22562">
    <property type="entry name" value="UBA_7"/>
    <property type="match status" value="1"/>
</dbReference>
<evidence type="ECO:0000313" key="3">
    <source>
        <dbReference type="EMBL" id="RZC83210.1"/>
    </source>
</evidence>
<dbReference type="EMBL" id="CM010725">
    <property type="protein sequence ID" value="RZC83210.1"/>
    <property type="molecule type" value="Genomic_DNA"/>
</dbReference>
<feature type="region of interest" description="Disordered" evidence="1">
    <location>
        <begin position="11"/>
        <end position="161"/>
    </location>
</feature>
<feature type="compositionally biased region" description="Polar residues" evidence="1">
    <location>
        <begin position="296"/>
        <end position="313"/>
    </location>
</feature>
<reference evidence="3 4" key="1">
    <citation type="journal article" date="2018" name="Science">
        <title>The opium poppy genome and morphinan production.</title>
        <authorList>
            <person name="Guo L."/>
            <person name="Winzer T."/>
            <person name="Yang X."/>
            <person name="Li Y."/>
            <person name="Ning Z."/>
            <person name="He Z."/>
            <person name="Teodor R."/>
            <person name="Lu Y."/>
            <person name="Bowser T.A."/>
            <person name="Graham I.A."/>
            <person name="Ye K."/>
        </authorList>
    </citation>
    <scope>NUCLEOTIDE SEQUENCE [LARGE SCALE GENOMIC DNA]</scope>
    <source>
        <strain evidence="4">cv. HN1</strain>
        <tissue evidence="3">Leaves</tissue>
    </source>
</reference>
<feature type="region of interest" description="Disordered" evidence="1">
    <location>
        <begin position="388"/>
        <end position="419"/>
    </location>
</feature>
<feature type="region of interest" description="Disordered" evidence="1">
    <location>
        <begin position="718"/>
        <end position="746"/>
    </location>
</feature>
<feature type="compositionally biased region" description="Polar residues" evidence="1">
    <location>
        <begin position="276"/>
        <end position="289"/>
    </location>
</feature>
<feature type="domain" description="UBA" evidence="2">
    <location>
        <begin position="162"/>
        <end position="214"/>
    </location>
</feature>
<name>A0A4Y7LEZ6_PAPSO</name>
<dbReference type="InterPro" id="IPR015940">
    <property type="entry name" value="UBA"/>
</dbReference>
<gene>
    <name evidence="3" type="ORF">C5167_045993</name>
</gene>
<dbReference type="Proteomes" id="UP000316621">
    <property type="component" value="Chromosome 11"/>
</dbReference>
<feature type="compositionally biased region" description="Low complexity" evidence="1">
    <location>
        <begin position="721"/>
        <end position="737"/>
    </location>
</feature>
<dbReference type="OMA" id="SPRPYDW"/>
<dbReference type="AlphaFoldDB" id="A0A4Y7LEZ6"/>
<dbReference type="PANTHER" id="PTHR35294">
    <property type="entry name" value="UBIQUITIN-ASSOCIATED/TRANSLATION ELONGATION FACTOR EF1B PROTEIN"/>
    <property type="match status" value="1"/>
</dbReference>
<feature type="region of interest" description="Disordered" evidence="1">
    <location>
        <begin position="451"/>
        <end position="562"/>
    </location>
</feature>
<feature type="compositionally biased region" description="Low complexity" evidence="1">
    <location>
        <begin position="520"/>
        <end position="546"/>
    </location>
</feature>
<sequence>MRFGKFLALACEEMSPASRSKPKDKSSARAAKEQQKSSSKASVPGTTGNGAPASAYNPLLGTFHTLDTAPPVSSPPPHSNSRFRNIDQTDEQSGSSVGTGAEYDSVSNNDSCSGESEDHKDKILTTNIKQDSIPGCDNDKREKIRQKNERKHQRQRERRAQELHERCSGYLISRKLEALAQQLVAMGFSSERATMALILNEGRIEESVNWLFEGGEESAQQKSANLDGGGSNLKIDITEELSRIAALEIKYGFSKPEVERAVVACEGDLEKASENLKAQKQQEQPTSLPKTDDTGGDQQVHNSTSKMPVSASPNIMKPPARASTGPITIQQRKDDRDFNYTKATVAAAASVVASPESLSRNLQSLRKSQPKPEWARPPVQAATSVEKRWMPNGGSSSSSASYSLAPPLQGSSPPPQPAAKVEARYVVAGSEGKNLQTGAVREPVIMMQRPQSANAKQNNNITPATSISASPPGTAGWYPPNHHSNSSPNVELLMKSNVGGLSSPPYIPSPRNPTQPSIINSQQFYQQSHYQPQQQQQQQPYMSNPNLVIDTSGGGDTWGGNSNLWNNTATGMLSPLSASPLTVPSSLGLFSGWGPGGGSGSTSSVDWSTGGSMSQLDYTNIDWTLESASNLKPSSENNWWVDLASSLMNNRDVASSLMNNSRMYDSWAAANTSAPNPTGLSQSPTMMMRSANLNGAGGVYTTAGLQQEGLTMASTVTETISASQQGPPSSSSVGPPAHEWTSPFAGKDLFSLPRQFVTSPSL</sequence>
<feature type="compositionally biased region" description="Low complexity" evidence="1">
    <location>
        <begin position="395"/>
        <end position="411"/>
    </location>
</feature>
<feature type="compositionally biased region" description="Basic and acidic residues" evidence="1">
    <location>
        <begin position="21"/>
        <end position="35"/>
    </location>
</feature>
<feature type="compositionally biased region" description="Polar residues" evidence="1">
    <location>
        <begin position="105"/>
        <end position="114"/>
    </location>
</feature>
<evidence type="ECO:0000259" key="2">
    <source>
        <dbReference type="PROSITE" id="PS50030"/>
    </source>
</evidence>
<protein>
    <recommendedName>
        <fullName evidence="2">UBA domain-containing protein</fullName>
    </recommendedName>
</protein>
<organism evidence="3 4">
    <name type="scientific">Papaver somniferum</name>
    <name type="common">Opium poppy</name>
    <dbReference type="NCBI Taxonomy" id="3469"/>
    <lineage>
        <taxon>Eukaryota</taxon>
        <taxon>Viridiplantae</taxon>
        <taxon>Streptophyta</taxon>
        <taxon>Embryophyta</taxon>
        <taxon>Tracheophyta</taxon>
        <taxon>Spermatophyta</taxon>
        <taxon>Magnoliopsida</taxon>
        <taxon>Ranunculales</taxon>
        <taxon>Papaveraceae</taxon>
        <taxon>Papaveroideae</taxon>
        <taxon>Papaver</taxon>
    </lineage>
</organism>
<proteinExistence type="predicted"/>
<dbReference type="PANTHER" id="PTHR35294:SF1">
    <property type="entry name" value="OS05G0409000 PROTEIN"/>
    <property type="match status" value="1"/>
</dbReference>
<dbReference type="PROSITE" id="PS50030">
    <property type="entry name" value="UBA"/>
    <property type="match status" value="1"/>
</dbReference>
<evidence type="ECO:0000313" key="4">
    <source>
        <dbReference type="Proteomes" id="UP000316621"/>
    </source>
</evidence>
<feature type="region of interest" description="Disordered" evidence="1">
    <location>
        <begin position="275"/>
        <end position="334"/>
    </location>
</feature>
<feature type="region of interest" description="Disordered" evidence="1">
    <location>
        <begin position="362"/>
        <end position="381"/>
    </location>
</feature>
<evidence type="ECO:0000256" key="1">
    <source>
        <dbReference type="SAM" id="MobiDB-lite"/>
    </source>
</evidence>
<feature type="compositionally biased region" description="Basic and acidic residues" evidence="1">
    <location>
        <begin position="137"/>
        <end position="147"/>
    </location>
</feature>